<keyword evidence="6" id="KW-0418">Kinase</keyword>
<feature type="domain" description="Gnk2-homologous" evidence="5">
    <location>
        <begin position="31"/>
        <end position="134"/>
    </location>
</feature>
<dbReference type="InterPro" id="IPR038408">
    <property type="entry name" value="GNK2_sf"/>
</dbReference>
<dbReference type="AlphaFoldDB" id="A0AAW2WPH6"/>
<organism evidence="6">
    <name type="scientific">Sesamum latifolium</name>
    <dbReference type="NCBI Taxonomy" id="2727402"/>
    <lineage>
        <taxon>Eukaryota</taxon>
        <taxon>Viridiplantae</taxon>
        <taxon>Streptophyta</taxon>
        <taxon>Embryophyta</taxon>
        <taxon>Tracheophyta</taxon>
        <taxon>Spermatophyta</taxon>
        <taxon>Magnoliopsida</taxon>
        <taxon>eudicotyledons</taxon>
        <taxon>Gunneridae</taxon>
        <taxon>Pentapetalae</taxon>
        <taxon>asterids</taxon>
        <taxon>lamiids</taxon>
        <taxon>Lamiales</taxon>
        <taxon>Pedaliaceae</taxon>
        <taxon>Sesamum</taxon>
    </lineage>
</organism>
<evidence type="ECO:0000259" key="5">
    <source>
        <dbReference type="PROSITE" id="PS51473"/>
    </source>
</evidence>
<dbReference type="Pfam" id="PF01657">
    <property type="entry name" value="Stress-antifung"/>
    <property type="match status" value="2"/>
</dbReference>
<protein>
    <submittedName>
        <fullName evidence="6">Cysteine-rich receptor-like protein kinase</fullName>
    </submittedName>
</protein>
<feature type="signal peptide" evidence="4">
    <location>
        <begin position="1"/>
        <end position="15"/>
    </location>
</feature>
<evidence type="ECO:0000313" key="6">
    <source>
        <dbReference type="EMBL" id="KAL0442889.1"/>
    </source>
</evidence>
<gene>
    <name evidence="6" type="ORF">Slati_2011600</name>
</gene>
<feature type="transmembrane region" description="Helical" evidence="3">
    <location>
        <begin position="238"/>
        <end position="263"/>
    </location>
</feature>
<keyword evidence="6" id="KW-0675">Receptor</keyword>
<name>A0AAW2WPH6_9LAMI</name>
<keyword evidence="6" id="KW-0808">Transferase</keyword>
<evidence type="ECO:0000256" key="4">
    <source>
        <dbReference type="SAM" id="SignalP"/>
    </source>
</evidence>
<dbReference type="EMBL" id="JACGWN010000007">
    <property type="protein sequence ID" value="KAL0442889.1"/>
    <property type="molecule type" value="Genomic_DNA"/>
</dbReference>
<dbReference type="InterPro" id="IPR011009">
    <property type="entry name" value="Kinase-like_dom_sf"/>
</dbReference>
<keyword evidence="3" id="KW-1133">Transmembrane helix</keyword>
<dbReference type="PANTHER" id="PTHR32099:SF42">
    <property type="entry name" value="CYSTEINE-RICH RECEPTOR-LIKE PROTEIN KINASE 9-RELATED"/>
    <property type="match status" value="1"/>
</dbReference>
<accession>A0AAW2WPH6</accession>
<sequence>MILFLFYSLFTIVHGVAPPDSAAKLCDVDYPDPPFKLCDTPDFAVNSSYRACLDGLLSLLSYAIPPLSKSYYTSVRTHSDRVYVLFLCYRYSTENQCQTCLHTILQDMRKRCMYKSDATVWHEYCLFRYSSRDFYAFDPSSDMHSNGAIPFTEDSSLYAFVQCFNHLSPSDCNTCLETGIKEVLDRCNSSRGARLLSRSCFRRYERYAFYEGEGEVEGNVSQTNQNSMPKAGTHIEKWMIAVIASGAGILALSALGCCVFYVVPRNQSRSNRVNKWHYSFSTYDFAIPTLRKISLTVISGKSKTSGDQETQVQHRDNLDFLDYGSGMQNNLNPEEFPFIEMKMIEEATNNFSGILPDGQEIAVRGSQATLSKVQTNSSMKFKKTCTTKLDLVDPMLKESCPLQEVGRCINIGLLCVQEDPAERPTMSQVVVLLESRLTALPQPNKPAFSVGRVVRQSPPAVTHFWVQRCSIDFQEILVQVEPDSVI</sequence>
<dbReference type="CDD" id="cd23509">
    <property type="entry name" value="Gnk2-like"/>
    <property type="match status" value="2"/>
</dbReference>
<reference evidence="6" key="2">
    <citation type="journal article" date="2024" name="Plant">
        <title>Genomic evolution and insights into agronomic trait innovations of Sesamum species.</title>
        <authorList>
            <person name="Miao H."/>
            <person name="Wang L."/>
            <person name="Qu L."/>
            <person name="Liu H."/>
            <person name="Sun Y."/>
            <person name="Le M."/>
            <person name="Wang Q."/>
            <person name="Wei S."/>
            <person name="Zheng Y."/>
            <person name="Lin W."/>
            <person name="Duan Y."/>
            <person name="Cao H."/>
            <person name="Xiong S."/>
            <person name="Wang X."/>
            <person name="Wei L."/>
            <person name="Li C."/>
            <person name="Ma Q."/>
            <person name="Ju M."/>
            <person name="Zhao R."/>
            <person name="Li G."/>
            <person name="Mu C."/>
            <person name="Tian Q."/>
            <person name="Mei H."/>
            <person name="Zhang T."/>
            <person name="Gao T."/>
            <person name="Zhang H."/>
        </authorList>
    </citation>
    <scope>NUCLEOTIDE SEQUENCE</scope>
    <source>
        <strain evidence="6">KEN1</strain>
    </source>
</reference>
<keyword evidence="3" id="KW-0472">Membrane</keyword>
<comment type="caution">
    <text evidence="6">The sequence shown here is derived from an EMBL/GenBank/DDBJ whole genome shotgun (WGS) entry which is preliminary data.</text>
</comment>
<dbReference type="SUPFAM" id="SSF56112">
    <property type="entry name" value="Protein kinase-like (PK-like)"/>
    <property type="match status" value="1"/>
</dbReference>
<dbReference type="PROSITE" id="PS51473">
    <property type="entry name" value="GNK2"/>
    <property type="match status" value="1"/>
</dbReference>
<dbReference type="GO" id="GO:0016301">
    <property type="term" value="F:kinase activity"/>
    <property type="evidence" value="ECO:0007669"/>
    <property type="project" value="UniProtKB-KW"/>
</dbReference>
<feature type="chain" id="PRO_5043733130" evidence="4">
    <location>
        <begin position="16"/>
        <end position="486"/>
    </location>
</feature>
<evidence type="ECO:0000256" key="1">
    <source>
        <dbReference type="ARBA" id="ARBA00022729"/>
    </source>
</evidence>
<keyword evidence="1 4" id="KW-0732">Signal</keyword>
<dbReference type="Gene3D" id="1.10.510.10">
    <property type="entry name" value="Transferase(Phosphotransferase) domain 1"/>
    <property type="match status" value="1"/>
</dbReference>
<evidence type="ECO:0000256" key="3">
    <source>
        <dbReference type="SAM" id="Phobius"/>
    </source>
</evidence>
<evidence type="ECO:0000256" key="2">
    <source>
        <dbReference type="ARBA" id="ARBA00022737"/>
    </source>
</evidence>
<dbReference type="PANTHER" id="PTHR32099">
    <property type="entry name" value="CYSTEINE-RICH REPEAT SECRETORY PROTEIN"/>
    <property type="match status" value="1"/>
</dbReference>
<dbReference type="InterPro" id="IPR002902">
    <property type="entry name" value="GNK2"/>
</dbReference>
<reference evidence="6" key="1">
    <citation type="submission" date="2020-06" db="EMBL/GenBank/DDBJ databases">
        <authorList>
            <person name="Li T."/>
            <person name="Hu X."/>
            <person name="Zhang T."/>
            <person name="Song X."/>
            <person name="Zhang H."/>
            <person name="Dai N."/>
            <person name="Sheng W."/>
            <person name="Hou X."/>
            <person name="Wei L."/>
        </authorList>
    </citation>
    <scope>NUCLEOTIDE SEQUENCE</scope>
    <source>
        <strain evidence="6">KEN1</strain>
        <tissue evidence="6">Leaf</tissue>
    </source>
</reference>
<keyword evidence="2" id="KW-0677">Repeat</keyword>
<dbReference type="Gene3D" id="3.30.430.20">
    <property type="entry name" value="Gnk2 domain, C-X8-C-X2-C motif"/>
    <property type="match status" value="2"/>
</dbReference>
<proteinExistence type="predicted"/>
<keyword evidence="3" id="KW-0812">Transmembrane</keyword>